<dbReference type="GO" id="GO:0005524">
    <property type="term" value="F:ATP binding"/>
    <property type="evidence" value="ECO:0007669"/>
    <property type="project" value="UniProtKB-KW"/>
</dbReference>
<dbReference type="GO" id="GO:0016301">
    <property type="term" value="F:kinase activity"/>
    <property type="evidence" value="ECO:0007669"/>
    <property type="project" value="UniProtKB-KW"/>
</dbReference>
<dbReference type="Pfam" id="PF19279">
    <property type="entry name" value="YegS_C"/>
    <property type="match status" value="1"/>
</dbReference>
<evidence type="ECO:0000256" key="8">
    <source>
        <dbReference type="ARBA" id="ARBA00023264"/>
    </source>
</evidence>
<evidence type="ECO:0000256" key="7">
    <source>
        <dbReference type="ARBA" id="ARBA00023209"/>
    </source>
</evidence>
<comment type="similarity">
    <text evidence="2">Belongs to the diacylglycerol/lipid kinase family.</text>
</comment>
<keyword evidence="8" id="KW-1208">Phospholipid metabolism</keyword>
<keyword evidence="6" id="KW-0067">ATP-binding</keyword>
<keyword evidence="7" id="KW-0594">Phospholipid biosynthesis</keyword>
<accession>A0A646KJN6</accession>
<sequence>MVITNPASGSYSPRLIEEIAEACAGDGREVTVHRTTAPGDATTAVRRAVRGPFTGPGAAGPPDLVLAVGGDGTAREAVQGLSASGEGPVEPGAGSTPLLVLPGGTGNSGYRMIWGDRPWRAALDAVLSPDGYAAPRRLDLALFEETGRLVFLGACTGVIAQALVTARTTPGQGRPRYARAFADTAAVFEPYPGRVTVDGRVVHEGPTVLANVGGGRYRGGQYLLLPYSEPDDGFLDVCAIGGDVAPAEVPDLTLGSNRALDLPGCGYGRGRRITLERTDGRPLVIEHDGEYQEYEASSATLSVLPGALTLWGPTALARRRPGAAMASAAESSDAA</sequence>
<keyword evidence="7" id="KW-0443">Lipid metabolism</keyword>
<keyword evidence="11" id="KW-1185">Reference proteome</keyword>
<dbReference type="PANTHER" id="PTHR12358:SF54">
    <property type="entry name" value="SPHINGOSINE KINASE RELATED PROTEIN"/>
    <property type="match status" value="1"/>
</dbReference>
<dbReference type="InterPro" id="IPR017438">
    <property type="entry name" value="ATP-NAD_kinase_N"/>
</dbReference>
<comment type="caution">
    <text evidence="10">The sequence shown here is derived from an EMBL/GenBank/DDBJ whole genome shotgun (WGS) entry which is preliminary data.</text>
</comment>
<dbReference type="AlphaFoldDB" id="A0A646KJN6"/>
<dbReference type="InterPro" id="IPR001206">
    <property type="entry name" value="Diacylglycerol_kinase_cat_dom"/>
</dbReference>
<keyword evidence="5 10" id="KW-0418">Kinase</keyword>
<gene>
    <name evidence="10" type="ORF">FF041_19385</name>
</gene>
<keyword evidence="3" id="KW-0808">Transferase</keyword>
<keyword evidence="7" id="KW-0444">Lipid biosynthesis</keyword>
<proteinExistence type="inferred from homology"/>
<evidence type="ECO:0000256" key="1">
    <source>
        <dbReference type="ARBA" id="ARBA00001946"/>
    </source>
</evidence>
<evidence type="ECO:0000256" key="6">
    <source>
        <dbReference type="ARBA" id="ARBA00022840"/>
    </source>
</evidence>
<evidence type="ECO:0000256" key="5">
    <source>
        <dbReference type="ARBA" id="ARBA00022777"/>
    </source>
</evidence>
<dbReference type="SUPFAM" id="SSF111331">
    <property type="entry name" value="NAD kinase/diacylglycerol kinase-like"/>
    <property type="match status" value="1"/>
</dbReference>
<reference evidence="10 11" key="1">
    <citation type="submission" date="2019-05" db="EMBL/GenBank/DDBJ databases">
        <title>Comparative genomics and metabolomics analyses of clavulanic acid producing Streptomyces species provides insight into specialized metabolism and evolution of beta-lactam biosynthetic gene clusters.</title>
        <authorList>
            <person name="Moore M.A."/>
            <person name="Cruz-Morales P."/>
            <person name="Barona Gomez F."/>
            <person name="Kapil T."/>
        </authorList>
    </citation>
    <scope>NUCLEOTIDE SEQUENCE [LARGE SCALE GENOMIC DNA]</scope>
    <source>
        <strain evidence="10 11">NRRL 5741</strain>
    </source>
</reference>
<organism evidence="10 11">
    <name type="scientific">Streptomyces jumonjinensis</name>
    <dbReference type="NCBI Taxonomy" id="1945"/>
    <lineage>
        <taxon>Bacteria</taxon>
        <taxon>Bacillati</taxon>
        <taxon>Actinomycetota</taxon>
        <taxon>Actinomycetes</taxon>
        <taxon>Kitasatosporales</taxon>
        <taxon>Streptomycetaceae</taxon>
        <taxon>Streptomyces</taxon>
    </lineage>
</organism>
<evidence type="ECO:0000256" key="3">
    <source>
        <dbReference type="ARBA" id="ARBA00022679"/>
    </source>
</evidence>
<dbReference type="InterPro" id="IPR045540">
    <property type="entry name" value="YegS/DAGK_C"/>
</dbReference>
<dbReference type="GO" id="GO:0008654">
    <property type="term" value="P:phospholipid biosynthetic process"/>
    <property type="evidence" value="ECO:0007669"/>
    <property type="project" value="UniProtKB-KW"/>
</dbReference>
<dbReference type="EMBL" id="VCLA01000150">
    <property type="protein sequence ID" value="MQT02288.1"/>
    <property type="molecule type" value="Genomic_DNA"/>
</dbReference>
<feature type="domain" description="DAGKc" evidence="9">
    <location>
        <begin position="1"/>
        <end position="146"/>
    </location>
</feature>
<dbReference type="Gene3D" id="3.40.50.10330">
    <property type="entry name" value="Probable inorganic polyphosphate/atp-NAD kinase, domain 1"/>
    <property type="match status" value="1"/>
</dbReference>
<evidence type="ECO:0000256" key="2">
    <source>
        <dbReference type="ARBA" id="ARBA00005983"/>
    </source>
</evidence>
<dbReference type="PROSITE" id="PS50146">
    <property type="entry name" value="DAGK"/>
    <property type="match status" value="1"/>
</dbReference>
<dbReference type="Proteomes" id="UP000419138">
    <property type="component" value="Unassembled WGS sequence"/>
</dbReference>
<dbReference type="InterPro" id="IPR050187">
    <property type="entry name" value="Lipid_Phosphate_FormReg"/>
</dbReference>
<protein>
    <submittedName>
        <fullName evidence="10">Diacylglycerol kinase</fullName>
    </submittedName>
</protein>
<dbReference type="OrthoDB" id="142078at2"/>
<evidence type="ECO:0000313" key="10">
    <source>
        <dbReference type="EMBL" id="MQT02288.1"/>
    </source>
</evidence>
<comment type="cofactor">
    <cofactor evidence="1">
        <name>Mg(2+)</name>
        <dbReference type="ChEBI" id="CHEBI:18420"/>
    </cofactor>
</comment>
<dbReference type="PANTHER" id="PTHR12358">
    <property type="entry name" value="SPHINGOSINE KINASE"/>
    <property type="match status" value="1"/>
</dbReference>
<evidence type="ECO:0000256" key="4">
    <source>
        <dbReference type="ARBA" id="ARBA00022741"/>
    </source>
</evidence>
<dbReference type="InterPro" id="IPR016064">
    <property type="entry name" value="NAD/diacylglycerol_kinase_sf"/>
</dbReference>
<dbReference type="Gene3D" id="2.60.200.40">
    <property type="match status" value="1"/>
</dbReference>
<name>A0A646KJN6_STRJU</name>
<dbReference type="Pfam" id="PF00781">
    <property type="entry name" value="DAGK_cat"/>
    <property type="match status" value="1"/>
</dbReference>
<evidence type="ECO:0000313" key="11">
    <source>
        <dbReference type="Proteomes" id="UP000419138"/>
    </source>
</evidence>
<keyword evidence="4" id="KW-0547">Nucleotide-binding</keyword>
<evidence type="ECO:0000259" key="9">
    <source>
        <dbReference type="PROSITE" id="PS50146"/>
    </source>
</evidence>